<dbReference type="GO" id="GO:0004518">
    <property type="term" value="F:nuclease activity"/>
    <property type="evidence" value="ECO:0007669"/>
    <property type="project" value="UniProtKB-KW"/>
</dbReference>
<organism evidence="3 4">
    <name type="scientific">Lactococcus phage LW31</name>
    <dbReference type="NCBI Taxonomy" id="1965478"/>
    <lineage>
        <taxon>Viruses</taxon>
        <taxon>Duplodnaviria</taxon>
        <taxon>Heunggongvirae</taxon>
        <taxon>Uroviricota</taxon>
        <taxon>Caudoviricetes</taxon>
        <taxon>Teubervirus</taxon>
        <taxon>Teubervirus LW31</taxon>
    </lineage>
</organism>
<evidence type="ECO:0000313" key="3">
    <source>
        <dbReference type="EMBL" id="ARM65607.1"/>
    </source>
</evidence>
<gene>
    <name evidence="3" type="ORF">LW31_005</name>
</gene>
<evidence type="ECO:0000256" key="1">
    <source>
        <dbReference type="ARBA" id="ARBA00022722"/>
    </source>
</evidence>
<dbReference type="InterPro" id="IPR012337">
    <property type="entry name" value="RNaseH-like_sf"/>
</dbReference>
<dbReference type="Proteomes" id="UP000224502">
    <property type="component" value="Segment"/>
</dbReference>
<dbReference type="Gene3D" id="3.90.1600.10">
    <property type="entry name" value="Palm domain of DNA polymerase"/>
    <property type="match status" value="1"/>
</dbReference>
<dbReference type="InterPro" id="IPR023211">
    <property type="entry name" value="DNA_pol_palm_dom_sf"/>
</dbReference>
<protein>
    <recommendedName>
        <fullName evidence="5">DNA-directed DNA polymerase</fullName>
    </recommendedName>
</protein>
<name>A0A1W6JHA0_9CAUD</name>
<dbReference type="InterPro" id="IPR043502">
    <property type="entry name" value="DNA/RNA_pol_sf"/>
</dbReference>
<evidence type="ECO:0008006" key="5">
    <source>
        <dbReference type="Google" id="ProtNLM"/>
    </source>
</evidence>
<sequence>MSLIKTWNALDFAYFDLEVYPEYFLIEVWFPKEDCWIEYENPTFAQLAEIINIPNLVAFNNHNYDDSVLMTMYHWSLANSAKEDDIVDLEMVKQVSNAIINKDLLPFYDSLAWNKKKMPYRTFDVMKYAKSDMDYSTLGSLKAFMNAEGLEIIETPISFNTRPTNANKILIREYCRNDVKATFEYFKKLIERKVPQALEDLREMVANEVNCPIEKVLNSSANSLVIKLFEPELANADDSQKYQHKTIFEFLKKCDLPHLDDPRVQKVLNYMLNYVDNKNDLDFPEPKKFFKEFGDIDGHVFGLGGIHYQNPDLLVAHNTYHSDVASLYPSLTILLDIFGVGTPKYKNIVNTRLEAKHSGDKVLSNTLKIVINATYGLMRSLQSGAYLYNEYAGLDICIAGQMILYSMSKELEKRGAQVVQTNTDGVIYSIPETLSEEAVNYLKATEFEYEIKTGLVFETDIFAHYYAKDVNNYFILDEDLNVEEAKGTFNKKVFANNQAVGQIVIDYFKNDLKSFQEYLEKTPEMFLCRAKTSRRYEVITTNIVEMPRYSAKTGRLLKGFDEVCLNQEPIGRQLRGYPVVDGLSYRKIDHNTGKVGAISNVADKLEDTVPPVERLDKTYFTELVIDLINKITPLEESEEQDVIRTLHIPSKKKVA</sequence>
<reference evidence="3 4" key="1">
    <citation type="journal article" date="2017" name="Viruses">
        <title>Phage Biodiversity in Artisanal Cheese Wheys Reflects the Complexity of the Fermentation Process.</title>
        <authorList>
            <person name="Mahony J."/>
            <person name="Moscarelli A."/>
            <person name="Kelleher P."/>
            <person name="Lugli G.A."/>
            <person name="Ventura M."/>
            <person name="Settanni L."/>
            <person name="van Sinderen D."/>
        </authorList>
    </citation>
    <scope>NUCLEOTIDE SEQUENCE [LARGE SCALE GENOMIC DNA]</scope>
</reference>
<dbReference type="EMBL" id="KY554762">
    <property type="protein sequence ID" value="ARM65607.1"/>
    <property type="molecule type" value="Genomic_DNA"/>
</dbReference>
<keyword evidence="2" id="KW-0378">Hydrolase</keyword>
<dbReference type="GO" id="GO:0016787">
    <property type="term" value="F:hydrolase activity"/>
    <property type="evidence" value="ECO:0007669"/>
    <property type="project" value="UniProtKB-KW"/>
</dbReference>
<evidence type="ECO:0000313" key="4">
    <source>
        <dbReference type="Proteomes" id="UP000224502"/>
    </source>
</evidence>
<evidence type="ECO:0000256" key="2">
    <source>
        <dbReference type="ARBA" id="ARBA00022801"/>
    </source>
</evidence>
<proteinExistence type="predicted"/>
<keyword evidence="1" id="KW-0540">Nuclease</keyword>
<accession>A0A1W6JHA0</accession>
<dbReference type="SUPFAM" id="SSF56672">
    <property type="entry name" value="DNA/RNA polymerases"/>
    <property type="match status" value="1"/>
</dbReference>
<dbReference type="SUPFAM" id="SSF53098">
    <property type="entry name" value="Ribonuclease H-like"/>
    <property type="match status" value="1"/>
</dbReference>
<keyword evidence="4" id="KW-1185">Reference proteome</keyword>